<sequence>MYFLVQFDDGSYFICPKSKIINQSGEVCTIKYSKENKKELHSMLECYENENTRSTEPLHAKTEDLLEVSDLKVDNNPVTGTLETHNYGETCFESVEKISDFSNENELRSRCISTDKSAIGTSCTPVENFAKPEENKINIISVEVLNSNEKVHYNLENVASTTSGHAKTEDLLEVSDLKVDNNPVTGTLETHNYGETCFESVEKISDFSNENELRSRCISTDKSAIGTSCTPVENFAKPEENKINIISVEVLNSNEKVHYNLENVASTTSGQLSGGNSENVILENTDCNLNTYSDNFEDIENYEEYFQESGSEYQPDSSDETSSDEKSSVCSSSTDAPNVLPTTPNPMPRVCEQKVEKKLISHMSLEMGTSKTRQLFCNVLPTTPNPTPRVCEQKVEKKLISHKSLEMGTSKTRQLFCMYCKTMQTKFARHLEIKHKNEEDVKKFIYLPKNNAERKKLIETIRRKSQFAYNTDNDINDGKIIVCRKRSANEAIGNAGDYTACPHCKGFFTKTNLRHHAKSCFAFDGKIRRNLLVMGRKLIGRIHPEASPSLKDDVFSVLREDDVVRAIRYDRLIILYGNKMCCKYRLIHQKEMIRANLRLLGRFLLAVQTINRNITELKDIYDPSMYDAVISALNVVGGFNKESNMYKAPSVAYNLGSLIKKIGQLFISDCIKRKNKEEQENAENFIKLLIDDISTSVNKTVSETQSQQFRRKVVTLPSNDDIRKLNAYLKRKRSEALREVTENFSFGSWLSLAESTLISTQIFNRRRAGEIERIFIEDFQTCRSIDEDSLKDLSSSSIAVANNYVRFEIRGKLNRSVPVLLSKDLLRCIEAILANRKKAGVSLQNRYLFGIPGHSHHKYLRACRLLRRYSDECGAKFPNTLRGTKLRKHVATSCINLDLSENDISDIANFLGHSEKIHKTIYRQPVISREILNISRILETVQGEDSSGGSDQEDNSSELPFKLEAGGTSKYPEGAPGPSTTQNQEDASTTVKPGTSRNSGTETKKKRSTSPYGPVRTKKRWSLEEQKSAEELFGAYVARERYPSLGEIQNLIKWNVHLNKKSPPVVKTWISNKIQKNRKRNIGLNSKQ</sequence>
<dbReference type="PANTHER" id="PTHR33480:SF1">
    <property type="entry name" value="TYR RECOMBINASE DOMAIN-CONTAINING PROTEIN"/>
    <property type="match status" value="1"/>
</dbReference>
<proteinExistence type="predicted"/>
<accession>A0A653C4P7</accession>
<dbReference type="GO" id="GO:0003677">
    <property type="term" value="F:DNA binding"/>
    <property type="evidence" value="ECO:0007669"/>
    <property type="project" value="InterPro"/>
</dbReference>
<feature type="region of interest" description="Disordered" evidence="2">
    <location>
        <begin position="306"/>
        <end position="348"/>
    </location>
</feature>
<dbReference type="InterPro" id="IPR013762">
    <property type="entry name" value="Integrase-like_cat_sf"/>
</dbReference>
<keyword evidence="4" id="KW-1185">Reference proteome</keyword>
<dbReference type="Proteomes" id="UP000410492">
    <property type="component" value="Unassembled WGS sequence"/>
</dbReference>
<dbReference type="GO" id="GO:0006310">
    <property type="term" value="P:DNA recombination"/>
    <property type="evidence" value="ECO:0007669"/>
    <property type="project" value="UniProtKB-KW"/>
</dbReference>
<gene>
    <name evidence="3" type="ORF">CALMAC_LOCUS5969</name>
</gene>
<dbReference type="PANTHER" id="PTHR33480">
    <property type="entry name" value="SET DOMAIN-CONTAINING PROTEIN-RELATED"/>
    <property type="match status" value="1"/>
</dbReference>
<feature type="region of interest" description="Disordered" evidence="2">
    <location>
        <begin position="942"/>
        <end position="1020"/>
    </location>
</feature>
<evidence type="ECO:0000256" key="1">
    <source>
        <dbReference type="ARBA" id="ARBA00023172"/>
    </source>
</evidence>
<dbReference type="EMBL" id="CAACVG010006909">
    <property type="protein sequence ID" value="VEN42508.1"/>
    <property type="molecule type" value="Genomic_DNA"/>
</dbReference>
<dbReference type="OrthoDB" id="6782360at2759"/>
<dbReference type="InterPro" id="IPR011010">
    <property type="entry name" value="DNA_brk_join_enz"/>
</dbReference>
<dbReference type="AlphaFoldDB" id="A0A653C4P7"/>
<feature type="compositionally biased region" description="Polar residues" evidence="2">
    <location>
        <begin position="978"/>
        <end position="1001"/>
    </location>
</feature>
<dbReference type="GO" id="GO:0015074">
    <property type="term" value="P:DNA integration"/>
    <property type="evidence" value="ECO:0007669"/>
    <property type="project" value="InterPro"/>
</dbReference>
<organism evidence="3 4">
    <name type="scientific">Callosobruchus maculatus</name>
    <name type="common">Southern cowpea weevil</name>
    <name type="synonym">Pulse bruchid</name>
    <dbReference type="NCBI Taxonomy" id="64391"/>
    <lineage>
        <taxon>Eukaryota</taxon>
        <taxon>Metazoa</taxon>
        <taxon>Ecdysozoa</taxon>
        <taxon>Arthropoda</taxon>
        <taxon>Hexapoda</taxon>
        <taxon>Insecta</taxon>
        <taxon>Pterygota</taxon>
        <taxon>Neoptera</taxon>
        <taxon>Endopterygota</taxon>
        <taxon>Coleoptera</taxon>
        <taxon>Polyphaga</taxon>
        <taxon>Cucujiformia</taxon>
        <taxon>Chrysomeloidea</taxon>
        <taxon>Chrysomelidae</taxon>
        <taxon>Bruchinae</taxon>
        <taxon>Bruchini</taxon>
        <taxon>Callosobruchus</taxon>
    </lineage>
</organism>
<reference evidence="3 4" key="1">
    <citation type="submission" date="2019-01" db="EMBL/GenBank/DDBJ databases">
        <authorList>
            <person name="Sayadi A."/>
        </authorList>
    </citation>
    <scope>NUCLEOTIDE SEQUENCE [LARGE SCALE GENOMIC DNA]</scope>
</reference>
<dbReference type="SUPFAM" id="SSF56349">
    <property type="entry name" value="DNA breaking-rejoining enzymes"/>
    <property type="match status" value="1"/>
</dbReference>
<protein>
    <submittedName>
        <fullName evidence="3">Uncharacterized protein</fullName>
    </submittedName>
</protein>
<evidence type="ECO:0000256" key="2">
    <source>
        <dbReference type="SAM" id="MobiDB-lite"/>
    </source>
</evidence>
<dbReference type="Gene3D" id="1.10.443.10">
    <property type="entry name" value="Intergrase catalytic core"/>
    <property type="match status" value="1"/>
</dbReference>
<keyword evidence="1" id="KW-0233">DNA recombination</keyword>
<name>A0A653C4P7_CALMS</name>
<evidence type="ECO:0000313" key="3">
    <source>
        <dbReference type="EMBL" id="VEN42508.1"/>
    </source>
</evidence>
<evidence type="ECO:0000313" key="4">
    <source>
        <dbReference type="Proteomes" id="UP000410492"/>
    </source>
</evidence>